<sequence length="66" mass="7799">MRVYQYCTRDRFRLPIHQADSLEELADLVGIKHASAKRGFYRAYTGKTKDSRWGYVDIPDDDEEDE</sequence>
<evidence type="ECO:0000313" key="1">
    <source>
        <dbReference type="EMBL" id="DAF86489.1"/>
    </source>
</evidence>
<accession>A0A8S5TWB3</accession>
<proteinExistence type="predicted"/>
<reference evidence="1" key="1">
    <citation type="journal article" date="2021" name="Proc. Natl. Acad. Sci. U.S.A.">
        <title>A Catalog of Tens of Thousands of Viruses from Human Metagenomes Reveals Hidden Associations with Chronic Diseases.</title>
        <authorList>
            <person name="Tisza M.J."/>
            <person name="Buck C.B."/>
        </authorList>
    </citation>
    <scope>NUCLEOTIDE SEQUENCE</scope>
    <source>
        <strain evidence="1">CtCNm48</strain>
    </source>
</reference>
<organism evidence="1">
    <name type="scientific">Siphoviridae sp. ctCNm48</name>
    <dbReference type="NCBI Taxonomy" id="2825377"/>
    <lineage>
        <taxon>Viruses</taxon>
        <taxon>Duplodnaviria</taxon>
        <taxon>Heunggongvirae</taxon>
        <taxon>Uroviricota</taxon>
        <taxon>Caudoviricetes</taxon>
    </lineage>
</organism>
<dbReference type="EMBL" id="BK015945">
    <property type="protein sequence ID" value="DAF86489.1"/>
    <property type="molecule type" value="Genomic_DNA"/>
</dbReference>
<name>A0A8S5TWB3_9CAUD</name>
<protein>
    <submittedName>
        <fullName evidence="1">Fumarate reductase, flavoprotein subunit</fullName>
    </submittedName>
</protein>